<dbReference type="SUPFAM" id="SSF56801">
    <property type="entry name" value="Acetyl-CoA synthetase-like"/>
    <property type="match status" value="1"/>
</dbReference>
<dbReference type="InterPro" id="IPR036736">
    <property type="entry name" value="ACP-like_sf"/>
</dbReference>
<dbReference type="NCBIfam" id="TIGR01733">
    <property type="entry name" value="AA-adenyl-dom"/>
    <property type="match status" value="1"/>
</dbReference>
<dbReference type="Gene3D" id="3.40.50.1820">
    <property type="entry name" value="alpha/beta hydrolase"/>
    <property type="match status" value="1"/>
</dbReference>
<dbReference type="SMART" id="SM00823">
    <property type="entry name" value="PKS_PP"/>
    <property type="match status" value="2"/>
</dbReference>
<dbReference type="FunFam" id="3.40.47.10:FF:000042">
    <property type="entry name" value="Polyketide synthase Pks13"/>
    <property type="match status" value="1"/>
</dbReference>
<dbReference type="GO" id="GO:0006633">
    <property type="term" value="P:fatty acid biosynthetic process"/>
    <property type="evidence" value="ECO:0007669"/>
    <property type="project" value="InterPro"/>
</dbReference>
<dbReference type="Pfam" id="PF13193">
    <property type="entry name" value="AMP-binding_C"/>
    <property type="match status" value="1"/>
</dbReference>
<keyword evidence="2" id="KW-0596">Phosphopantetheine</keyword>
<proteinExistence type="inferred from homology"/>
<dbReference type="InterPro" id="IPR014043">
    <property type="entry name" value="Acyl_transferase_dom"/>
</dbReference>
<dbReference type="CDD" id="cd08953">
    <property type="entry name" value="KR_2_SDR_x"/>
    <property type="match status" value="1"/>
</dbReference>
<dbReference type="CDD" id="cd05930">
    <property type="entry name" value="A_NRPS"/>
    <property type="match status" value="1"/>
</dbReference>
<dbReference type="Gene3D" id="1.10.1200.10">
    <property type="entry name" value="ACP-like"/>
    <property type="match status" value="2"/>
</dbReference>
<dbReference type="InterPro" id="IPR020845">
    <property type="entry name" value="AMP-binding_CS"/>
</dbReference>
<keyword evidence="4" id="KW-0808">Transferase</keyword>
<dbReference type="Pfam" id="PF00668">
    <property type="entry name" value="Condensation"/>
    <property type="match status" value="1"/>
</dbReference>
<keyword evidence="12" id="KW-1185">Reference proteome</keyword>
<reference evidence="11 12" key="1">
    <citation type="submission" date="2020-08" db="EMBL/GenBank/DDBJ databases">
        <title>Genomic Encyclopedia of Type Strains, Phase IV (KMG-IV): sequencing the most valuable type-strain genomes for metagenomic binning, comparative biology and taxonomic classification.</title>
        <authorList>
            <person name="Goeker M."/>
        </authorList>
    </citation>
    <scope>NUCLEOTIDE SEQUENCE [LARGE SCALE GENOMIC DNA]</scope>
    <source>
        <strain evidence="11 12">DSM 22198</strain>
    </source>
</reference>
<dbReference type="Gene3D" id="3.40.366.10">
    <property type="entry name" value="Malonyl-Coenzyme A Acyl Carrier Protein, domain 2"/>
    <property type="match status" value="1"/>
</dbReference>
<dbReference type="Pfam" id="PF00550">
    <property type="entry name" value="PP-binding"/>
    <property type="match status" value="2"/>
</dbReference>
<dbReference type="SUPFAM" id="SSF47336">
    <property type="entry name" value="ACP-like"/>
    <property type="match status" value="2"/>
</dbReference>
<comment type="caution">
    <text evidence="11">The sequence shown here is derived from an EMBL/GenBank/DDBJ whole genome shotgun (WGS) entry which is preliminary data.</text>
</comment>
<dbReference type="Pfam" id="PF00975">
    <property type="entry name" value="Thioesterase"/>
    <property type="match status" value="1"/>
</dbReference>
<dbReference type="SMART" id="SM00822">
    <property type="entry name" value="PKS_KR"/>
    <property type="match status" value="1"/>
</dbReference>
<keyword evidence="6" id="KW-0443">Lipid metabolism</keyword>
<comment type="similarity">
    <text evidence="8">In the C-terminal section; belongs to the NRP synthetase family.</text>
</comment>
<dbReference type="PANTHER" id="PTHR43775">
    <property type="entry name" value="FATTY ACID SYNTHASE"/>
    <property type="match status" value="1"/>
</dbReference>
<protein>
    <submittedName>
        <fullName evidence="11">Amino acid adenylation domain-containing protein</fullName>
    </submittedName>
</protein>
<dbReference type="SUPFAM" id="SSF53474">
    <property type="entry name" value="alpha/beta-Hydrolases"/>
    <property type="match status" value="1"/>
</dbReference>
<keyword evidence="7" id="KW-0511">Multifunctional enzyme</keyword>
<dbReference type="SUPFAM" id="SSF55048">
    <property type="entry name" value="Probable ACP-binding domain of malonyl-CoA ACP transacylase"/>
    <property type="match status" value="1"/>
</dbReference>
<dbReference type="InterPro" id="IPR018201">
    <property type="entry name" value="Ketoacyl_synth_AS"/>
</dbReference>
<dbReference type="PROSITE" id="PS52004">
    <property type="entry name" value="KS3_2"/>
    <property type="match status" value="1"/>
</dbReference>
<dbReference type="Gene3D" id="3.30.70.3290">
    <property type="match status" value="1"/>
</dbReference>
<evidence type="ECO:0000313" key="12">
    <source>
        <dbReference type="Proteomes" id="UP000539175"/>
    </source>
</evidence>
<evidence type="ECO:0000256" key="1">
    <source>
        <dbReference type="ARBA" id="ARBA00001957"/>
    </source>
</evidence>
<dbReference type="InterPro" id="IPR023213">
    <property type="entry name" value="CAT-like_dom_sf"/>
</dbReference>
<dbReference type="GO" id="GO:0031177">
    <property type="term" value="F:phosphopantetheine binding"/>
    <property type="evidence" value="ECO:0007669"/>
    <property type="project" value="InterPro"/>
</dbReference>
<evidence type="ECO:0000256" key="6">
    <source>
        <dbReference type="ARBA" id="ARBA00023098"/>
    </source>
</evidence>
<dbReference type="InterPro" id="IPR014031">
    <property type="entry name" value="Ketoacyl_synth_C"/>
</dbReference>
<dbReference type="InterPro" id="IPR010071">
    <property type="entry name" value="AA_adenyl_dom"/>
</dbReference>
<dbReference type="Pfam" id="PF00109">
    <property type="entry name" value="ketoacyl-synt"/>
    <property type="match status" value="1"/>
</dbReference>
<dbReference type="InterPro" id="IPR014030">
    <property type="entry name" value="Ketoacyl_synth_N"/>
</dbReference>
<dbReference type="InterPro" id="IPR016036">
    <property type="entry name" value="Malonyl_transacylase_ACP-bd"/>
</dbReference>
<dbReference type="InterPro" id="IPR020806">
    <property type="entry name" value="PKS_PP-bd"/>
</dbReference>
<dbReference type="InterPro" id="IPR045851">
    <property type="entry name" value="AMP-bd_C_sf"/>
</dbReference>
<dbReference type="PROSITE" id="PS50075">
    <property type="entry name" value="CARRIER"/>
    <property type="match status" value="2"/>
</dbReference>
<dbReference type="SMART" id="SM00827">
    <property type="entry name" value="PKS_AT"/>
    <property type="match status" value="1"/>
</dbReference>
<dbReference type="InterPro" id="IPR000873">
    <property type="entry name" value="AMP-dep_synth/lig_dom"/>
</dbReference>
<dbReference type="RefSeq" id="WP_184807495.1">
    <property type="nucleotide sequence ID" value="NZ_JACIIZ010000022.1"/>
</dbReference>
<feature type="domain" description="Ketosynthase family 3 (KS3)" evidence="10">
    <location>
        <begin position="12"/>
        <end position="439"/>
    </location>
</feature>
<feature type="domain" description="Carrier" evidence="9">
    <location>
        <begin position="2460"/>
        <end position="2535"/>
    </location>
</feature>
<dbReference type="InterPro" id="IPR009081">
    <property type="entry name" value="PP-bd_ACP"/>
</dbReference>
<dbReference type="PROSITE" id="PS00455">
    <property type="entry name" value="AMP_BINDING"/>
    <property type="match status" value="1"/>
</dbReference>
<evidence type="ECO:0000256" key="8">
    <source>
        <dbReference type="ARBA" id="ARBA00029443"/>
    </source>
</evidence>
<dbReference type="CDD" id="cd00833">
    <property type="entry name" value="PKS"/>
    <property type="match status" value="1"/>
</dbReference>
<dbReference type="InterPro" id="IPR057326">
    <property type="entry name" value="KR_dom"/>
</dbReference>
<dbReference type="InterPro" id="IPR029058">
    <property type="entry name" value="AB_hydrolase_fold"/>
</dbReference>
<dbReference type="Pfam" id="PF08659">
    <property type="entry name" value="KR"/>
    <property type="match status" value="1"/>
</dbReference>
<dbReference type="Gene3D" id="3.30.559.10">
    <property type="entry name" value="Chloramphenicol acetyltransferase-like domain"/>
    <property type="match status" value="1"/>
</dbReference>
<name>A0A7X0EHB7_9PROT</name>
<dbReference type="InterPro" id="IPR001031">
    <property type="entry name" value="Thioesterase"/>
</dbReference>
<keyword evidence="3" id="KW-0597">Phosphoprotein</keyword>
<evidence type="ECO:0000256" key="5">
    <source>
        <dbReference type="ARBA" id="ARBA00022832"/>
    </source>
</evidence>
<dbReference type="PROSITE" id="PS00606">
    <property type="entry name" value="KS3_1"/>
    <property type="match status" value="1"/>
</dbReference>
<dbReference type="GO" id="GO:0004312">
    <property type="term" value="F:fatty acid synthase activity"/>
    <property type="evidence" value="ECO:0007669"/>
    <property type="project" value="TreeGrafter"/>
</dbReference>
<dbReference type="Gene3D" id="3.40.50.720">
    <property type="entry name" value="NAD(P)-binding Rossmann-like Domain"/>
    <property type="match status" value="1"/>
</dbReference>
<dbReference type="EMBL" id="JACIIZ010000022">
    <property type="protein sequence ID" value="MBB6254971.1"/>
    <property type="molecule type" value="Genomic_DNA"/>
</dbReference>
<dbReference type="InterPro" id="IPR025110">
    <property type="entry name" value="AMP-bd_C"/>
</dbReference>
<dbReference type="InterPro" id="IPR013968">
    <property type="entry name" value="PKS_KR"/>
</dbReference>
<dbReference type="SUPFAM" id="SSF52151">
    <property type="entry name" value="FabD/lysophospholipase-like"/>
    <property type="match status" value="1"/>
</dbReference>
<dbReference type="SUPFAM" id="SSF51735">
    <property type="entry name" value="NAD(P)-binding Rossmann-fold domains"/>
    <property type="match status" value="2"/>
</dbReference>
<dbReference type="Gene3D" id="3.40.47.10">
    <property type="match status" value="1"/>
</dbReference>
<evidence type="ECO:0000256" key="7">
    <source>
        <dbReference type="ARBA" id="ARBA00023268"/>
    </source>
</evidence>
<dbReference type="CDD" id="cd19531">
    <property type="entry name" value="LCL_NRPS-like"/>
    <property type="match status" value="1"/>
</dbReference>
<comment type="cofactor">
    <cofactor evidence="1">
        <name>pantetheine 4'-phosphate</name>
        <dbReference type="ChEBI" id="CHEBI:47942"/>
    </cofactor>
</comment>
<dbReference type="SUPFAM" id="SSF52777">
    <property type="entry name" value="CoA-dependent acyltransferases"/>
    <property type="match status" value="2"/>
</dbReference>
<dbReference type="InterPro" id="IPR050091">
    <property type="entry name" value="PKS_NRPS_Biosynth_Enz"/>
</dbReference>
<dbReference type="Gene3D" id="3.30.559.30">
    <property type="entry name" value="Nonribosomal peptide synthetase, condensation domain"/>
    <property type="match status" value="1"/>
</dbReference>
<dbReference type="InterPro" id="IPR020841">
    <property type="entry name" value="PKS_Beta-ketoAc_synthase_dom"/>
</dbReference>
<dbReference type="InterPro" id="IPR001227">
    <property type="entry name" value="Ac_transferase_dom_sf"/>
</dbReference>
<dbReference type="Pfam" id="PF00698">
    <property type="entry name" value="Acyl_transf_1"/>
    <property type="match status" value="1"/>
</dbReference>
<dbReference type="InterPro" id="IPR036291">
    <property type="entry name" value="NAD(P)-bd_dom_sf"/>
</dbReference>
<evidence type="ECO:0000259" key="10">
    <source>
        <dbReference type="PROSITE" id="PS52004"/>
    </source>
</evidence>
<dbReference type="SMART" id="SM00825">
    <property type="entry name" value="PKS_KS"/>
    <property type="match status" value="1"/>
</dbReference>
<dbReference type="InterPro" id="IPR032821">
    <property type="entry name" value="PKS_assoc"/>
</dbReference>
<dbReference type="GO" id="GO:0044550">
    <property type="term" value="P:secondary metabolite biosynthetic process"/>
    <property type="evidence" value="ECO:0007669"/>
    <property type="project" value="UniProtKB-ARBA"/>
</dbReference>
<dbReference type="InterPro" id="IPR042099">
    <property type="entry name" value="ANL_N_sf"/>
</dbReference>
<evidence type="ECO:0000313" key="11">
    <source>
        <dbReference type="EMBL" id="MBB6254971.1"/>
    </source>
</evidence>
<dbReference type="Gene3D" id="3.40.50.12780">
    <property type="entry name" value="N-terminal domain of ligase-like"/>
    <property type="match status" value="1"/>
</dbReference>
<dbReference type="FunFam" id="1.10.1200.10:FF:000016">
    <property type="entry name" value="Non-ribosomal peptide synthase"/>
    <property type="match status" value="1"/>
</dbReference>
<dbReference type="PROSITE" id="PS00012">
    <property type="entry name" value="PHOSPHOPANTETHEINE"/>
    <property type="match status" value="1"/>
</dbReference>
<accession>A0A7X0EHB7</accession>
<dbReference type="Pfam" id="PF02801">
    <property type="entry name" value="Ketoacyl-synt_C"/>
    <property type="match status" value="1"/>
</dbReference>
<dbReference type="PANTHER" id="PTHR43775:SF51">
    <property type="entry name" value="INACTIVE PHENOLPHTHIOCEROL SYNTHESIS POLYKETIDE SYNTHASE TYPE I PKS1-RELATED"/>
    <property type="match status" value="1"/>
</dbReference>
<organism evidence="11 12">
    <name type="scientific">Nitrospirillum iridis</name>
    <dbReference type="NCBI Taxonomy" id="765888"/>
    <lineage>
        <taxon>Bacteria</taxon>
        <taxon>Pseudomonadati</taxon>
        <taxon>Pseudomonadota</taxon>
        <taxon>Alphaproteobacteria</taxon>
        <taxon>Rhodospirillales</taxon>
        <taxon>Azospirillaceae</taxon>
        <taxon>Nitrospirillum</taxon>
    </lineage>
</organism>
<sequence>MTAAPQPASPQPTEIAIVAMACRFPGVRDVQEFWHMLRDGREAITSFSDEELLARGVPADLLADPAYVKRGAVVEGIEDFDADLFGYSPQEAALLDPQNRLFLECVWEALEAAGHAGEGGTRDIGVFAGAGVNTYFLNHLAGNAEVLETFGSFQIMLANDKDYLATLASYKLNLTGPSATVQTACSTSLVAVHMACQSLINGECDLALAGGVALSTPQDQGYLYQEGMILAPDGHCRPFDAQAAGTLNGAGAGVVLLQPLAQALAQGAPILGIIKGSAVNNDGAQKVGYTAPSPEGQARVIAEAMAVAGVRPDEIGLVEAHGTATPLGDPIEIAALTRAYRTGSGRTGGCAVGSVKSNMGHTGAAAGVAGLIKATLSLMHGQIPPTLHFQTPNPALALADSPFYVNGDLVDWPSAPGGRVAAVSSFGIGGTNAHVVVAENRFAASQSMPARRRWHLLPLSAKTPEALALLSSALARHLETADADPADMAHTLRTGRRTFATRAFAVGRTVAELRQSLEAAAAAASKPGRGVAFMFTGHGGQSAGMTRGLYETEPVFRQALDERAAALATRTGLDALAVLHPLPGREAWAEAQLGRMDVSQPLMFIVQMALTRLWRSWGITPVAVIGHSSGEYAAACLAGILSEEDALTLVAARGRLMDQTTAGGMLALRNSESEIRALLNSTRLSDRLSLAVVNAADMGVVSGHEDALVQLQARLADMGVDSRRLQVSRGAHSCTMDPILPAFAEAAAGVSYHAPTLPYYSGMTGGRVDAATVAHADYWVRHLRDTVRFADGIGQVLADGGDTALVEIGPGTALGTFAKAHAGFDPARPVVPSLPHPQQAAEGEQEDDLIARSLGRLWQSGVTVDWQAYGGDEARRRVPLPTYPFQRRRCWIDPPDTAAAPRGLPARLTRKADPADWFLVPIWRRAVPLAAPLAAGAAPDRALLFVGDAGTDAGQRLAEHLESQGCSVLRVRPGAHYAAPAAGVATVRPDAAEDYARLLADIPEVPRTVIHAWSLVPGDTRRLGFTSLCLLGQALGQGLGGGIHDLTILAAGLSDVTGAENLDIEQALVAGPAMVIPQEYPSLRTHLIDVAGAPAAGLPQRLAAELAARDRAPRVALRGVHRWLPAYEPQRIETTGSPRRTLRPGGVYLITGGLGGVGMEIAGHMASAVQARLVLVSRRAASPAPTVVERVRALEAAGAQVRLFAADAGDANAMAAVFAAVEAEWGAIHGVIHAAGAVGQRMHQPLDEYDPAQAAEQFTAKPDGVAILAQLLRDRPQWDEHLDFCVLMSSMASVLGGLGFAAYAAANAALDTAAQEAERDAPGRWLSLNWDSWNVSHNDGRGPGQDLRALEMSAAEGLGAFLRVLHHGTSPQTLVTRGDLEPRLRQWINLGARDTAPMMAAIPEDAAEDGGVDGGDVEGGIIAIWRKLLGHERIRPEDNFFDLGGHSLLATQILAQIRHRFGVSLPMRTLFRTPTARALAQAVEEAMGLAPDAAPAPNLPAEGPLPLSWMQRQLWVAHQLDARSAAYNVPLALRLTGDLNRPALARALEAILHRHEALRTRFPRRDGVPTQEVMPPTPLDLPLTSLAHLGVPARVAAQAAFLDAAAAQPFDLEAGPAVRTHLLELAADEHVLLVVMHHIVTDGWSLSIFMRELAALYSAFAEGQPSPLAAPTAQYADFVRWQRQDLGADTLARQLDYWRRQLEGLPERHGLLGDHPLPEERDFAADVVTLSLGTDLARQVRGYAQARGLTPFMVLLAAFYGLLFRYTGLDDQAVAVSVANRTQHWQEDIIGFFVNLLVLRARPQPDMAFEALADAVGRTALEAYANQDLPFAQVVEALAPQRRRNQHPLAQIGFVLQNLPQAQVPASDLAVDFVDANKRANQFDLLFSITEAGDDLALSLEYAVALFGRDTAERLALHYRALLAGAVTAPQTTLSRLPLLPADEAAMILEVWGGMPAPVPAGITPVAPPEEAPTTLVALFGGLALRQPHAVALRFGDQSVSYDRLRTDADRVAHHLGALALPGGSPVCVDLPRGPALITAFLGILKAGLAYAPLDPAAPEARRQGILEDLDHPPTLTAEAMDAILSGPAVAAFDRAPEPADVAYIIHTSGSTGRPKGALLTHGGLLALALEQRRLLGVRPGDRVLQMASAGFDASVWEFAMALGAGAELVLAPADALLPGPGLAQLLDDQRITHLTITPAALAALPHRSLPALRVLVAAGAALPADMVALWGAGRAFINAYGPTETTVCATLAPCEAVNAKPLIGRPLAGWTVRVRDAQGNVVPAGVAGELHIGGVGLARGYWNRPDLTAERFITDLATGERLYATGDRVAWRVAPDGGPAALEFLGRLDEQLKVRGFRVEPGEVEAQLRRNPAVTQAAVVGYPRQAPTDLVAYVVPTAGPVAGDLATRLRADLAGTLPGYMVPGFIVMVDDLPLTPSGKIDVARLPDPRGSFADDGYQPPQDAVEEALCRQWRTILGIARVGTATSFFDAGGTSLKAVEAMAAVERGFGLTLPIATLFRHPTIAALATLIRGGNPARDEAWSPLVRLAEGGNSTPSFWFPGVGGTVLSFAALARHLARRQGGPVYALQPAGLDGIAQPDPDVESMAARAVTALREVQPTGPYRLGGHSFGAKVAFAAAQRLIAAGQAVELLTVIDGYAPGPALMTEARDMDDSQWLAAVLEELAAAAGHPLALGPGYFADKDIDTALGEARDLLRTHGLPDVAGGHLRGMIRLMRANAAMEYAPVDFTPVPLLLLRATATLDRPDRAHLPAELRGDDLGWGRYSADHAAAHTLPGTHFSVLADPVAAHLADLCMAHWTAGNGGMGLPGTAA</sequence>
<dbReference type="GO" id="GO:0004315">
    <property type="term" value="F:3-oxoacyl-[acyl-carrier-protein] synthase activity"/>
    <property type="evidence" value="ECO:0007669"/>
    <property type="project" value="InterPro"/>
</dbReference>
<evidence type="ECO:0000256" key="2">
    <source>
        <dbReference type="ARBA" id="ARBA00022450"/>
    </source>
</evidence>
<feature type="domain" description="Carrier" evidence="9">
    <location>
        <begin position="1412"/>
        <end position="1487"/>
    </location>
</feature>
<evidence type="ECO:0000256" key="4">
    <source>
        <dbReference type="ARBA" id="ARBA00022679"/>
    </source>
</evidence>
<gene>
    <name evidence="11" type="ORF">FHS74_005565</name>
</gene>
<dbReference type="InterPro" id="IPR006162">
    <property type="entry name" value="Ppantetheine_attach_site"/>
</dbReference>
<dbReference type="InterPro" id="IPR001242">
    <property type="entry name" value="Condensation_dom"/>
</dbReference>
<dbReference type="InterPro" id="IPR016039">
    <property type="entry name" value="Thiolase-like"/>
</dbReference>
<dbReference type="Pfam" id="PF16197">
    <property type="entry name" value="KAsynt_C_assoc"/>
    <property type="match status" value="1"/>
</dbReference>
<keyword evidence="5" id="KW-0276">Fatty acid metabolism</keyword>
<dbReference type="SUPFAM" id="SSF53901">
    <property type="entry name" value="Thiolase-like"/>
    <property type="match status" value="1"/>
</dbReference>
<dbReference type="InterPro" id="IPR016035">
    <property type="entry name" value="Acyl_Trfase/lysoPLipase"/>
</dbReference>
<evidence type="ECO:0000256" key="3">
    <source>
        <dbReference type="ARBA" id="ARBA00022553"/>
    </source>
</evidence>
<dbReference type="Pfam" id="PF00501">
    <property type="entry name" value="AMP-binding"/>
    <property type="match status" value="1"/>
</dbReference>
<dbReference type="Gene3D" id="3.30.300.30">
    <property type="match status" value="1"/>
</dbReference>
<evidence type="ECO:0000259" key="9">
    <source>
        <dbReference type="PROSITE" id="PS50075"/>
    </source>
</evidence>
<dbReference type="Proteomes" id="UP000539175">
    <property type="component" value="Unassembled WGS sequence"/>
</dbReference>
<dbReference type="FunFam" id="3.30.559.10:FF:000012">
    <property type="entry name" value="Non-ribosomal peptide synthetase"/>
    <property type="match status" value="1"/>
</dbReference>